<dbReference type="PANTHER" id="PTHR46438">
    <property type="entry name" value="ALPHA/BETA-HYDROLASES SUPERFAMILY PROTEIN"/>
    <property type="match status" value="1"/>
</dbReference>
<name>A0ABY8UJR6_TETOB</name>
<evidence type="ECO:0000313" key="2">
    <source>
        <dbReference type="EMBL" id="WIA21365.1"/>
    </source>
</evidence>
<keyword evidence="3" id="KW-1185">Reference proteome</keyword>
<dbReference type="InterPro" id="IPR000073">
    <property type="entry name" value="AB_hydrolase_1"/>
</dbReference>
<reference evidence="2 3" key="1">
    <citation type="submission" date="2023-05" db="EMBL/GenBank/DDBJ databases">
        <title>A 100% complete, gapless, phased diploid assembly of the Scenedesmus obliquus UTEX 3031 genome.</title>
        <authorList>
            <person name="Biondi T.C."/>
            <person name="Hanschen E.R."/>
            <person name="Kwon T."/>
            <person name="Eng W."/>
            <person name="Kruse C.P.S."/>
            <person name="Koehler S.I."/>
            <person name="Kunde Y."/>
            <person name="Gleasner C.D."/>
            <person name="You Mak K.T."/>
            <person name="Polle J."/>
            <person name="Hovde B.T."/>
            <person name="Starkenburg S.R."/>
        </authorList>
    </citation>
    <scope>NUCLEOTIDE SEQUENCE [LARGE SCALE GENOMIC DNA]</scope>
    <source>
        <strain evidence="2 3">DOE0152z</strain>
    </source>
</reference>
<dbReference type="Pfam" id="PF12697">
    <property type="entry name" value="Abhydrolase_6"/>
    <property type="match status" value="1"/>
</dbReference>
<dbReference type="Proteomes" id="UP001244341">
    <property type="component" value="Chromosome 13b"/>
</dbReference>
<dbReference type="EMBL" id="CP126220">
    <property type="protein sequence ID" value="WIA21365.1"/>
    <property type="molecule type" value="Genomic_DNA"/>
</dbReference>
<dbReference type="Gene3D" id="3.40.50.1820">
    <property type="entry name" value="alpha/beta hydrolase"/>
    <property type="match status" value="1"/>
</dbReference>
<feature type="domain" description="AB hydrolase-1" evidence="1">
    <location>
        <begin position="42"/>
        <end position="292"/>
    </location>
</feature>
<dbReference type="PRINTS" id="PR00111">
    <property type="entry name" value="ABHYDROLASE"/>
</dbReference>
<evidence type="ECO:0000259" key="1">
    <source>
        <dbReference type="Pfam" id="PF12697"/>
    </source>
</evidence>
<gene>
    <name evidence="2" type="ORF">OEZ85_000585</name>
</gene>
<organism evidence="2 3">
    <name type="scientific">Tetradesmus obliquus</name>
    <name type="common">Green alga</name>
    <name type="synonym">Acutodesmus obliquus</name>
    <dbReference type="NCBI Taxonomy" id="3088"/>
    <lineage>
        <taxon>Eukaryota</taxon>
        <taxon>Viridiplantae</taxon>
        <taxon>Chlorophyta</taxon>
        <taxon>core chlorophytes</taxon>
        <taxon>Chlorophyceae</taxon>
        <taxon>CS clade</taxon>
        <taxon>Sphaeropleales</taxon>
        <taxon>Scenedesmaceae</taxon>
        <taxon>Tetradesmus</taxon>
    </lineage>
</organism>
<protein>
    <recommendedName>
        <fullName evidence="1">AB hydrolase-1 domain-containing protein</fullName>
    </recommendedName>
</protein>
<dbReference type="PANTHER" id="PTHR46438:SF12">
    <property type="entry name" value="ALPHA_BETA-HYDROLASES SUPERFAMILY PROTEIN"/>
    <property type="match status" value="1"/>
</dbReference>
<dbReference type="SUPFAM" id="SSF53474">
    <property type="entry name" value="alpha/beta-Hydrolases"/>
    <property type="match status" value="1"/>
</dbReference>
<evidence type="ECO:0000313" key="3">
    <source>
        <dbReference type="Proteomes" id="UP001244341"/>
    </source>
</evidence>
<proteinExistence type="predicted"/>
<sequence>MNATEPLSNSSRVPEPGELCKWRWQGKHTVAYEKYGCGPIPLLLVHGMGACHEHWNKLIPELSPQYTVYAMDLLGFGDSDKPQPSALVGPRGHFYNYDTWSQQIHDFVNEVVRAPAVVVGNSAGALASLQAAVNAPHLLRGLLLLDCTMRNMHERNQPPLMQPLIGALQWVLHDTPAGQWLVDWVLKTPGMLKSILESAYGDRSCLSPQLLASFAEHLTERGSREVLLDVFTNSSGPLPQDLLPLNTVPTIVVWGSADPWEPLAAAERTFKGYAADFVVLPGVGHFPQDEVPNLIGAMLDAFVEECALEAAADEAAAAAAGPGGCRVGEGEQKVEGFTLRGLMAAAEMDSKV</sequence>
<accession>A0ABY8UJR6</accession>
<dbReference type="InterPro" id="IPR029058">
    <property type="entry name" value="AB_hydrolase_fold"/>
</dbReference>